<reference evidence="1" key="1">
    <citation type="submission" date="2014-08" db="EMBL/GenBank/DDBJ databases">
        <title>Comparative genomics of the Paenibacillus odorifer group.</title>
        <authorList>
            <person name="den Bakker H.C."/>
            <person name="Tsai Y.-C.Y.-C."/>
            <person name="Martin N."/>
            <person name="Korlach J."/>
            <person name="Wiedmann M."/>
        </authorList>
    </citation>
    <scope>NUCLEOTIDE SEQUENCE [LARGE SCALE GENOMIC DNA]</scope>
    <source>
        <strain evidence="1">DSM 13188</strain>
    </source>
</reference>
<dbReference type="OrthoDB" id="2613192at2"/>
<organism evidence="1 2">
    <name type="scientific">Paenibacillus borealis</name>
    <dbReference type="NCBI Taxonomy" id="160799"/>
    <lineage>
        <taxon>Bacteria</taxon>
        <taxon>Bacillati</taxon>
        <taxon>Bacillota</taxon>
        <taxon>Bacilli</taxon>
        <taxon>Bacillales</taxon>
        <taxon>Paenibacillaceae</taxon>
        <taxon>Paenibacillus</taxon>
    </lineage>
</organism>
<dbReference type="HOGENOM" id="CLU_1459949_0_0_9"/>
<dbReference type="Proteomes" id="UP000029518">
    <property type="component" value="Chromosome"/>
</dbReference>
<dbReference type="RefSeq" id="WP_042214506.1">
    <property type="nucleotide sequence ID" value="NZ_CP009285.1"/>
</dbReference>
<name>A0A089MRA8_PAEBO</name>
<accession>A0A089MRA8</accession>
<evidence type="ECO:0000313" key="2">
    <source>
        <dbReference type="Proteomes" id="UP000029518"/>
    </source>
</evidence>
<dbReference type="KEGG" id="pbd:PBOR_20345"/>
<protein>
    <submittedName>
        <fullName evidence="1">Uncharacterized protein</fullName>
    </submittedName>
</protein>
<dbReference type="EMBL" id="CP009285">
    <property type="protein sequence ID" value="AIQ59019.1"/>
    <property type="molecule type" value="Genomic_DNA"/>
</dbReference>
<evidence type="ECO:0000313" key="1">
    <source>
        <dbReference type="EMBL" id="AIQ59019.1"/>
    </source>
</evidence>
<sequence>MDDQLRQRLGLPELHYNEPLIDGEAEIAAGTPDLEAAGTTVLNVSREDVEKGRLENYLREFKKYEKKKLQGKITIIFNGYEQDRREVYQVREITNWVDRLLKNVPHLFYFLSRDNYAMRIAFFCLSEVVGRSGMEVSITKEQGRRLIEKVTKSAVVYAKKSKDSFSEQWSLAESILEELGYEQTV</sequence>
<dbReference type="AlphaFoldDB" id="A0A089MRA8"/>
<proteinExistence type="predicted"/>
<keyword evidence="2" id="KW-1185">Reference proteome</keyword>
<gene>
    <name evidence="1" type="ORF">PBOR_20345</name>
</gene>